<name>A0A5J9T2B3_9POAL</name>
<reference evidence="10 11" key="1">
    <citation type="journal article" date="2019" name="Sci. Rep.">
        <title>A high-quality genome of Eragrostis curvula grass provides insights into Poaceae evolution and supports new strategies to enhance forage quality.</title>
        <authorList>
            <person name="Carballo J."/>
            <person name="Santos B.A.C.M."/>
            <person name="Zappacosta D."/>
            <person name="Garbus I."/>
            <person name="Selva J.P."/>
            <person name="Gallo C.A."/>
            <person name="Diaz A."/>
            <person name="Albertini E."/>
            <person name="Caccamo M."/>
            <person name="Echenique V."/>
        </authorList>
    </citation>
    <scope>NUCLEOTIDE SEQUENCE [LARGE SCALE GENOMIC DNA]</scope>
    <source>
        <strain evidence="11">cv. Victoria</strain>
        <tissue evidence="10">Leaf</tissue>
    </source>
</reference>
<feature type="active site" description="Proton acceptor" evidence="7">
    <location>
        <position position="217"/>
    </location>
</feature>
<evidence type="ECO:0000256" key="4">
    <source>
        <dbReference type="ARBA" id="ARBA00022963"/>
    </source>
</evidence>
<comment type="function">
    <text evidence="6">Possesses non-specific lipolytic acyl hydrolase (LAH) activity. Hydrolyzes phospholipids as well as galactolipids. May play a role in disease resistance.</text>
</comment>
<feature type="domain" description="PNPLA" evidence="9">
    <location>
        <begin position="24"/>
        <end position="230"/>
    </location>
</feature>
<keyword evidence="2 7" id="KW-0378">Hydrolase</keyword>
<dbReference type="GO" id="GO:0006952">
    <property type="term" value="P:defense response"/>
    <property type="evidence" value="ECO:0007669"/>
    <property type="project" value="UniProtKB-KW"/>
</dbReference>
<dbReference type="PANTHER" id="PTHR32176">
    <property type="entry name" value="XYLOSE ISOMERASE"/>
    <property type="match status" value="1"/>
</dbReference>
<dbReference type="GO" id="GO:0004620">
    <property type="term" value="F:phospholipase activity"/>
    <property type="evidence" value="ECO:0007669"/>
    <property type="project" value="TreeGrafter"/>
</dbReference>
<keyword evidence="4 7" id="KW-0442">Lipid degradation</keyword>
<evidence type="ECO:0000256" key="2">
    <source>
        <dbReference type="ARBA" id="ARBA00022801"/>
    </source>
</evidence>
<comment type="function">
    <text evidence="8">Lipolytic acyl hydrolase (LAH).</text>
</comment>
<dbReference type="GO" id="GO:0016042">
    <property type="term" value="P:lipid catabolic process"/>
    <property type="evidence" value="ECO:0007669"/>
    <property type="project" value="UniProtKB-UniRule"/>
</dbReference>
<dbReference type="Pfam" id="PF01734">
    <property type="entry name" value="Patatin"/>
    <property type="match status" value="2"/>
</dbReference>
<evidence type="ECO:0000256" key="8">
    <source>
        <dbReference type="RuleBase" id="RU361262"/>
    </source>
</evidence>
<feature type="short sequence motif" description="GXGXXG" evidence="7">
    <location>
        <begin position="28"/>
        <end position="33"/>
    </location>
</feature>
<sequence length="791" mass="87131">MAGTSSAVGARRDSPDKVKLVTVLSLDGGGVRGIIPAKILAFLEEKLQELDGPDARIADYFDVIAGASTGGLFTAMLTAPDKNGRPLYPAKDLAPFYVEHSPKIFPQKNWILSKVTGAMRMIGGPKYNGKYLHSLLRQHLGDLRLDRTLTNVVIPTFDIANLQPTIFSSFELKYRPTKNALLSDISIGTSAAPTFFPAHYFETKDEKGEVRSFNLVDGGLAANNPTLCAMSQVTKAIILGDDDFFPVKPVDYGKFMVISIGCGFNRETTYSAKKAAKWGIFSWLIKNGTTPIVDMFTSASAHMVDIHLRVLFRALRSSENYLRIQYDQLTGSAGSMDDCSKENMNKLINIGEELLSKHVSREDLETGRLVELLALCHQKSKMAEGPHQTSPDKVKLVTVLSIDGGGVRGIIPATIIAFLEEKLQELDGPDARIADYFDVVAGTSTGGLLTAMLTAPDQNRRPLFAAKDLVQFYIDHSPKIFPQKNWILSKAAGALRMVSGPKYNGKYLHTLLRRYLGDVRLDSTLTNVVIPAFDIAYLQPTIFSSFELKHGPAKNALLSDIAISTSAAPTFFPAHYFETRDENGRKREFNLVDGGLAANNPTPNRCCAHGEQTLCAMSQVSQDIILGNDDFFPVTPADYGKFMVISIGCGSNRNRRYSAKAAAKWGIFDWLIKDGTAPIVDMFNSASADMVDIYLCVLFRALRCSQNYLRIQYDQLRGNAGSIDNCSKENMDNLVRIGEELLIKHVSRVDLETGRFVEVPGEGTNGEQLTKFAKQLSAERRRRQLELSKGS</sequence>
<dbReference type="GO" id="GO:0047372">
    <property type="term" value="F:monoacylglycerol lipase activity"/>
    <property type="evidence" value="ECO:0007669"/>
    <property type="project" value="TreeGrafter"/>
</dbReference>
<feature type="short sequence motif" description="GXSXG" evidence="7">
    <location>
        <begin position="442"/>
        <end position="446"/>
    </location>
</feature>
<keyword evidence="11" id="KW-1185">Reference proteome</keyword>
<feature type="short sequence motif" description="DGA/G" evidence="7">
    <location>
        <begin position="593"/>
        <end position="595"/>
    </location>
</feature>
<keyword evidence="3" id="KW-0611">Plant defense</keyword>
<dbReference type="Gramene" id="TVU05533">
    <property type="protein sequence ID" value="TVU05533"/>
    <property type="gene ID" value="EJB05_48699"/>
</dbReference>
<dbReference type="SUPFAM" id="SSF52151">
    <property type="entry name" value="FabD/lysophospholipase-like"/>
    <property type="match status" value="2"/>
</dbReference>
<dbReference type="InterPro" id="IPR002641">
    <property type="entry name" value="PNPLA_dom"/>
</dbReference>
<evidence type="ECO:0000259" key="9">
    <source>
        <dbReference type="PROSITE" id="PS51635"/>
    </source>
</evidence>
<evidence type="ECO:0000313" key="11">
    <source>
        <dbReference type="Proteomes" id="UP000324897"/>
    </source>
</evidence>
<dbReference type="AlphaFoldDB" id="A0A5J9T2B3"/>
<gene>
    <name evidence="10" type="ORF">EJB05_48699</name>
</gene>
<evidence type="ECO:0000256" key="5">
    <source>
        <dbReference type="ARBA" id="ARBA00023098"/>
    </source>
</evidence>
<dbReference type="EMBL" id="RWGY01000051">
    <property type="protein sequence ID" value="TVU05533.1"/>
    <property type="molecule type" value="Genomic_DNA"/>
</dbReference>
<dbReference type="CDD" id="cd07214">
    <property type="entry name" value="Pat17_isozyme_like"/>
    <property type="match status" value="2"/>
</dbReference>
<dbReference type="FunFam" id="3.40.1090.10:FF:000005">
    <property type="entry name" value="Patatin"/>
    <property type="match status" value="2"/>
</dbReference>
<evidence type="ECO:0000256" key="3">
    <source>
        <dbReference type="ARBA" id="ARBA00022821"/>
    </source>
</evidence>
<feature type="short sequence motif" description="GXGXXG" evidence="7">
    <location>
        <begin position="404"/>
        <end position="409"/>
    </location>
</feature>
<dbReference type="EC" id="3.1.1.-" evidence="8"/>
<feature type="domain" description="PNPLA" evidence="9">
    <location>
        <begin position="400"/>
        <end position="606"/>
    </location>
</feature>
<feature type="short sequence motif" description="GXSXG" evidence="7">
    <location>
        <begin position="66"/>
        <end position="70"/>
    </location>
</feature>
<dbReference type="OrthoDB" id="1658288at2759"/>
<dbReference type="PANTHER" id="PTHR32176:SF26">
    <property type="entry name" value="PATATIN-LIKE PROTEIN 2"/>
    <property type="match status" value="1"/>
</dbReference>
<evidence type="ECO:0000313" key="10">
    <source>
        <dbReference type="EMBL" id="TVU05533.1"/>
    </source>
</evidence>
<feature type="non-terminal residue" evidence="10">
    <location>
        <position position="1"/>
    </location>
</feature>
<feature type="active site" description="Proton acceptor" evidence="7">
    <location>
        <position position="593"/>
    </location>
</feature>
<dbReference type="Proteomes" id="UP000324897">
    <property type="component" value="Unassembled WGS sequence"/>
</dbReference>
<dbReference type="Gene3D" id="3.40.1090.10">
    <property type="entry name" value="Cytosolic phospholipase A2 catalytic domain"/>
    <property type="match status" value="2"/>
</dbReference>
<keyword evidence="5 7" id="KW-0443">Lipid metabolism</keyword>
<feature type="active site" description="Nucleophile" evidence="7">
    <location>
        <position position="444"/>
    </location>
</feature>
<dbReference type="PROSITE" id="PS51635">
    <property type="entry name" value="PNPLA"/>
    <property type="match status" value="2"/>
</dbReference>
<accession>A0A5J9T2B3</accession>
<feature type="active site" description="Nucleophile" evidence="7">
    <location>
        <position position="68"/>
    </location>
</feature>
<dbReference type="InterPro" id="IPR016035">
    <property type="entry name" value="Acyl_Trfase/lysoPLipase"/>
</dbReference>
<evidence type="ECO:0000256" key="1">
    <source>
        <dbReference type="ARBA" id="ARBA00010240"/>
    </source>
</evidence>
<evidence type="ECO:0000256" key="7">
    <source>
        <dbReference type="PROSITE-ProRule" id="PRU01161"/>
    </source>
</evidence>
<comment type="similarity">
    <text evidence="1 8">Belongs to the patatin family.</text>
</comment>
<proteinExistence type="inferred from homology"/>
<comment type="caution">
    <text evidence="10">The sequence shown here is derived from an EMBL/GenBank/DDBJ whole genome shotgun (WGS) entry which is preliminary data.</text>
</comment>
<organism evidence="10 11">
    <name type="scientific">Eragrostis curvula</name>
    <name type="common">weeping love grass</name>
    <dbReference type="NCBI Taxonomy" id="38414"/>
    <lineage>
        <taxon>Eukaryota</taxon>
        <taxon>Viridiplantae</taxon>
        <taxon>Streptophyta</taxon>
        <taxon>Embryophyta</taxon>
        <taxon>Tracheophyta</taxon>
        <taxon>Spermatophyta</taxon>
        <taxon>Magnoliopsida</taxon>
        <taxon>Liliopsida</taxon>
        <taxon>Poales</taxon>
        <taxon>Poaceae</taxon>
        <taxon>PACMAD clade</taxon>
        <taxon>Chloridoideae</taxon>
        <taxon>Eragrostideae</taxon>
        <taxon>Eragrostidinae</taxon>
        <taxon>Eragrostis</taxon>
    </lineage>
</organism>
<feature type="short sequence motif" description="DGA/G" evidence="7">
    <location>
        <begin position="217"/>
        <end position="219"/>
    </location>
</feature>
<evidence type="ECO:0000256" key="6">
    <source>
        <dbReference type="ARBA" id="ARBA00025642"/>
    </source>
</evidence>
<protein>
    <recommendedName>
        <fullName evidence="8">Patatin</fullName>
        <ecNumber evidence="8">3.1.1.-</ecNumber>
    </recommendedName>
</protein>
<comment type="domain">
    <text evidence="8">The nitrogen atoms of the two glycine residues in the GGXR motif define the oxyanion hole, and stabilize the oxyanion that forms during the nucleophilic attack by the catalytic serine during substrate cleavage.</text>
</comment>